<proteinExistence type="predicted"/>
<organism evidence="1 2">
    <name type="scientific">Candidatus Kaiserbacteria bacterium RIFCSPHIGHO2_02_FULL_55_25</name>
    <dbReference type="NCBI Taxonomy" id="1798498"/>
    <lineage>
        <taxon>Bacteria</taxon>
        <taxon>Candidatus Kaiseribacteriota</taxon>
    </lineage>
</organism>
<evidence type="ECO:0000313" key="1">
    <source>
        <dbReference type="EMBL" id="OGG68819.1"/>
    </source>
</evidence>
<sequence>MRENIRNQTEKGLFENKVARIQERTRSLRERILSRDEADAYLEDALNELVLLVEEVLSLSGVQGADQRTHKRDTEDELFKQLGLPPVESLLAEMTEKYGRAISGNIPDEVHHMRELDTKNVPMVPSKFLIKQFIFNGIRPRLIEWVGVQAADRLLKTGVMDTWLQLLFYRNPIAIEKASFFVLKKKDVISFSIDKGDEVRQSFALHRERLNLAGPHVSVAYMPSGYEQPYHTQKRIPEHNLLVQGDQELRWIDAEGNTRVCLGEHGDVFFVPALVAHTIRNSGKSIGINLMVKPFFERREFIEEQGAGHVGSVDSPKVLNGKKVRYEWGDSVSHTITSIDGFSYEVEITDLSPGRNLSLGRIRGGVPYEQEVVVSFAHGLLIVERDSSPALVLKSGSILYAGADYNYRIRNTGSDTATFVRIRVLNSKKSTHSKSTDA</sequence>
<dbReference type="Proteomes" id="UP000176914">
    <property type="component" value="Unassembled WGS sequence"/>
</dbReference>
<accession>A0A1F6E561</accession>
<dbReference type="CDD" id="cd02208">
    <property type="entry name" value="cupin_RmlC-like"/>
    <property type="match status" value="1"/>
</dbReference>
<reference evidence="1 2" key="1">
    <citation type="journal article" date="2016" name="Nat. Commun.">
        <title>Thousands of microbial genomes shed light on interconnected biogeochemical processes in an aquifer system.</title>
        <authorList>
            <person name="Anantharaman K."/>
            <person name="Brown C.T."/>
            <person name="Hug L.A."/>
            <person name="Sharon I."/>
            <person name="Castelle C.J."/>
            <person name="Probst A.J."/>
            <person name="Thomas B.C."/>
            <person name="Singh A."/>
            <person name="Wilkins M.J."/>
            <person name="Karaoz U."/>
            <person name="Brodie E.L."/>
            <person name="Williams K.H."/>
            <person name="Hubbard S.S."/>
            <person name="Banfield J.F."/>
        </authorList>
    </citation>
    <scope>NUCLEOTIDE SEQUENCE [LARGE SCALE GENOMIC DNA]</scope>
</reference>
<gene>
    <name evidence="1" type="ORF">A3C20_00410</name>
</gene>
<dbReference type="EMBL" id="MFLL01000027">
    <property type="protein sequence ID" value="OGG68819.1"/>
    <property type="molecule type" value="Genomic_DNA"/>
</dbReference>
<name>A0A1F6E561_9BACT</name>
<dbReference type="InterPro" id="IPR014710">
    <property type="entry name" value="RmlC-like_jellyroll"/>
</dbReference>
<comment type="caution">
    <text evidence="1">The sequence shown here is derived from an EMBL/GenBank/DDBJ whole genome shotgun (WGS) entry which is preliminary data.</text>
</comment>
<dbReference type="SUPFAM" id="SSF51182">
    <property type="entry name" value="RmlC-like cupins"/>
    <property type="match status" value="1"/>
</dbReference>
<dbReference type="AlphaFoldDB" id="A0A1F6E561"/>
<dbReference type="InterPro" id="IPR011051">
    <property type="entry name" value="RmlC_Cupin_sf"/>
</dbReference>
<dbReference type="Gene3D" id="2.60.120.10">
    <property type="entry name" value="Jelly Rolls"/>
    <property type="match status" value="1"/>
</dbReference>
<evidence type="ECO:0000313" key="2">
    <source>
        <dbReference type="Proteomes" id="UP000176914"/>
    </source>
</evidence>
<protein>
    <submittedName>
        <fullName evidence="1">Uncharacterized protein</fullName>
    </submittedName>
</protein>